<reference evidence="3" key="1">
    <citation type="journal article" date="2020" name="Cell">
        <title>Large-Scale Comparative Analyses of Tick Genomes Elucidate Their Genetic Diversity and Vector Capacities.</title>
        <authorList>
            <consortium name="Tick Genome and Microbiome Consortium (TIGMIC)"/>
            <person name="Jia N."/>
            <person name="Wang J."/>
            <person name="Shi W."/>
            <person name="Du L."/>
            <person name="Sun Y."/>
            <person name="Zhan W."/>
            <person name="Jiang J.F."/>
            <person name="Wang Q."/>
            <person name="Zhang B."/>
            <person name="Ji P."/>
            <person name="Bell-Sakyi L."/>
            <person name="Cui X.M."/>
            <person name="Yuan T.T."/>
            <person name="Jiang B.G."/>
            <person name="Yang W.F."/>
            <person name="Lam T.T."/>
            <person name="Chang Q.C."/>
            <person name="Ding S.J."/>
            <person name="Wang X.J."/>
            <person name="Zhu J.G."/>
            <person name="Ruan X.D."/>
            <person name="Zhao L."/>
            <person name="Wei J.T."/>
            <person name="Ye R.Z."/>
            <person name="Que T.C."/>
            <person name="Du C.H."/>
            <person name="Zhou Y.H."/>
            <person name="Cheng J.X."/>
            <person name="Dai P.F."/>
            <person name="Guo W.B."/>
            <person name="Han X.H."/>
            <person name="Huang E.J."/>
            <person name="Li L.F."/>
            <person name="Wei W."/>
            <person name="Gao Y.C."/>
            <person name="Liu J.Z."/>
            <person name="Shao H.Z."/>
            <person name="Wang X."/>
            <person name="Wang C.C."/>
            <person name="Yang T.C."/>
            <person name="Huo Q.B."/>
            <person name="Li W."/>
            <person name="Chen H.Y."/>
            <person name="Chen S.E."/>
            <person name="Zhou L.G."/>
            <person name="Ni X.B."/>
            <person name="Tian J.H."/>
            <person name="Sheng Y."/>
            <person name="Liu T."/>
            <person name="Pan Y.S."/>
            <person name="Xia L.Y."/>
            <person name="Li J."/>
            <person name="Zhao F."/>
            <person name="Cao W.C."/>
        </authorList>
    </citation>
    <scope>NUCLEOTIDE SEQUENCE</scope>
    <source>
        <strain evidence="3">Rmic-2018</strain>
    </source>
</reference>
<protein>
    <recommendedName>
        <fullName evidence="2">Myb/SANT-like DNA-binding domain-containing protein</fullName>
    </recommendedName>
</protein>
<accession>A0A9J6D9B7</accession>
<name>A0A9J6D9B7_RHIMP</name>
<dbReference type="PANTHER" id="PTHR22666">
    <property type="entry name" value="MYB_SANT-LIKE DNA-BINDING DOMAIN-CONTAINING PROTEIN 1"/>
    <property type="match status" value="1"/>
</dbReference>
<dbReference type="Pfam" id="PF13837">
    <property type="entry name" value="Myb_DNA-bind_4"/>
    <property type="match status" value="1"/>
</dbReference>
<dbReference type="GO" id="GO:0045893">
    <property type="term" value="P:positive regulation of DNA-templated transcription"/>
    <property type="evidence" value="ECO:0007669"/>
    <property type="project" value="TreeGrafter"/>
</dbReference>
<comment type="caution">
    <text evidence="3">The sequence shown here is derived from an EMBL/GenBank/DDBJ whole genome shotgun (WGS) entry which is preliminary data.</text>
</comment>
<evidence type="ECO:0000313" key="3">
    <source>
        <dbReference type="EMBL" id="KAH8018647.1"/>
    </source>
</evidence>
<feature type="compositionally biased region" description="Low complexity" evidence="1">
    <location>
        <begin position="69"/>
        <end position="88"/>
    </location>
</feature>
<feature type="region of interest" description="Disordered" evidence="1">
    <location>
        <begin position="67"/>
        <end position="104"/>
    </location>
</feature>
<evidence type="ECO:0000313" key="4">
    <source>
        <dbReference type="Proteomes" id="UP000821866"/>
    </source>
</evidence>
<dbReference type="PANTHER" id="PTHR22666:SF3">
    <property type="entry name" value="MYB_SANT-LIKE DNA-BINDING DOMAIN-CONTAINING PROTEIN 1"/>
    <property type="match status" value="1"/>
</dbReference>
<dbReference type="Gene3D" id="1.10.10.60">
    <property type="entry name" value="Homeodomain-like"/>
    <property type="match status" value="1"/>
</dbReference>
<feature type="domain" description="Myb/SANT-like DNA-binding" evidence="2">
    <location>
        <begin position="126"/>
        <end position="189"/>
    </location>
</feature>
<evidence type="ECO:0000259" key="2">
    <source>
        <dbReference type="Pfam" id="PF13837"/>
    </source>
</evidence>
<evidence type="ECO:0000256" key="1">
    <source>
        <dbReference type="SAM" id="MobiDB-lite"/>
    </source>
</evidence>
<dbReference type="EMBL" id="JABSTU010000010">
    <property type="protein sequence ID" value="KAH8018647.1"/>
    <property type="molecule type" value="Genomic_DNA"/>
</dbReference>
<dbReference type="InterPro" id="IPR044822">
    <property type="entry name" value="Myb_DNA-bind_4"/>
</dbReference>
<dbReference type="GO" id="GO:0016604">
    <property type="term" value="C:nuclear body"/>
    <property type="evidence" value="ECO:0007669"/>
    <property type="project" value="TreeGrafter"/>
</dbReference>
<dbReference type="InterPro" id="IPR026095">
    <property type="entry name" value="Myb/SANT-like_DNA-bd_dom_prot"/>
</dbReference>
<dbReference type="Proteomes" id="UP000821866">
    <property type="component" value="Chromosome 8"/>
</dbReference>
<keyword evidence="4" id="KW-1185">Reference proteome</keyword>
<sequence length="274" mass="29233">MAPSPQRSCDASVWGFAHAQYHRPNVLEQFVIGSSVSQYSFPRAGAELAAGGRVVTAVSVPVGSGGAAHGAAQAAQSPRVGASSPGPAISGGGDSPSSLNSARSRLAGPSGVLAAVEDMAGLTCSDLETCDLIRIWAADRDLLDGTSRNNKVYESMAAQMRCLGYLRTTLQVKEKMKRLRKEYKYDKCSRKIATYHDALATVLAQGSKGSSLFIKSEVDESMGSEEFLGTDSEANYIEKRRYGLQPGQMPEAAIKHLFTGQRLFLRAATMHSSH</sequence>
<proteinExistence type="predicted"/>
<dbReference type="VEuPathDB" id="VectorBase:LOC119177342"/>
<reference evidence="3" key="2">
    <citation type="submission" date="2021-09" db="EMBL/GenBank/DDBJ databases">
        <authorList>
            <person name="Jia N."/>
            <person name="Wang J."/>
            <person name="Shi W."/>
            <person name="Du L."/>
            <person name="Sun Y."/>
            <person name="Zhan W."/>
            <person name="Jiang J."/>
            <person name="Wang Q."/>
            <person name="Zhang B."/>
            <person name="Ji P."/>
            <person name="Sakyi L.B."/>
            <person name="Cui X."/>
            <person name="Yuan T."/>
            <person name="Jiang B."/>
            <person name="Yang W."/>
            <person name="Lam T.T.-Y."/>
            <person name="Chang Q."/>
            <person name="Ding S."/>
            <person name="Wang X."/>
            <person name="Zhu J."/>
            <person name="Ruan X."/>
            <person name="Zhao L."/>
            <person name="Wei J."/>
            <person name="Que T."/>
            <person name="Du C."/>
            <person name="Cheng J."/>
            <person name="Dai P."/>
            <person name="Han X."/>
            <person name="Huang E."/>
            <person name="Gao Y."/>
            <person name="Liu J."/>
            <person name="Shao H."/>
            <person name="Ye R."/>
            <person name="Li L."/>
            <person name="Wei W."/>
            <person name="Wang X."/>
            <person name="Wang C."/>
            <person name="Huo Q."/>
            <person name="Li W."/>
            <person name="Guo W."/>
            <person name="Chen H."/>
            <person name="Chen S."/>
            <person name="Zhou L."/>
            <person name="Zhou L."/>
            <person name="Ni X."/>
            <person name="Tian J."/>
            <person name="Zhou Y."/>
            <person name="Sheng Y."/>
            <person name="Liu T."/>
            <person name="Pan Y."/>
            <person name="Xia L."/>
            <person name="Li J."/>
            <person name="Zhao F."/>
            <person name="Cao W."/>
        </authorList>
    </citation>
    <scope>NUCLEOTIDE SEQUENCE</scope>
    <source>
        <strain evidence="3">Rmic-2018</strain>
        <tissue evidence="3">Larvae</tissue>
    </source>
</reference>
<dbReference type="AlphaFoldDB" id="A0A9J6D9B7"/>
<gene>
    <name evidence="3" type="ORF">HPB51_009636</name>
</gene>
<organism evidence="3 4">
    <name type="scientific">Rhipicephalus microplus</name>
    <name type="common">Cattle tick</name>
    <name type="synonym">Boophilus microplus</name>
    <dbReference type="NCBI Taxonomy" id="6941"/>
    <lineage>
        <taxon>Eukaryota</taxon>
        <taxon>Metazoa</taxon>
        <taxon>Ecdysozoa</taxon>
        <taxon>Arthropoda</taxon>
        <taxon>Chelicerata</taxon>
        <taxon>Arachnida</taxon>
        <taxon>Acari</taxon>
        <taxon>Parasitiformes</taxon>
        <taxon>Ixodida</taxon>
        <taxon>Ixodoidea</taxon>
        <taxon>Ixodidae</taxon>
        <taxon>Rhipicephalinae</taxon>
        <taxon>Rhipicephalus</taxon>
        <taxon>Boophilus</taxon>
    </lineage>
</organism>